<sequence length="347" mass="37830">MNMLALRSENDIASNEVIAGSLPALVLKAANQLAAATTAAEVLEAKASAGLAYDAAKATARFAKAKGAYEDVIGAVYRAQADALEIEAMAKRRLADEYDAAQERGEVAKVGEQSVRWMGKVVADANHQATLSDLGIRKDEIHSARSVRDAESRDPGIVKKSIEKILSDGNEPTKAALGREINTRLNSFSGDNEWYTPAKYIEMAREVMGQIDIDPASNEFAQKTVKAGVYYTEDNSGLDKDWIGTVWMNPPYSNPEIQNFVAKAIGEVFSGRVTEAIILTNNSGDTGWHQDLQVACQAMCITRGRIRFESRTRNGNSPAMGQSFFYFGPNGERFKDAFSSIGKIWTN</sequence>
<dbReference type="AlphaFoldDB" id="A0A7W9AU44"/>
<dbReference type="Pfam" id="PF05869">
    <property type="entry name" value="Dam"/>
    <property type="match status" value="1"/>
</dbReference>
<keyword evidence="1" id="KW-0489">Methyltransferase</keyword>
<organism evidence="1 2">
    <name type="scientific">Brucella daejeonensis</name>
    <dbReference type="NCBI Taxonomy" id="659015"/>
    <lineage>
        <taxon>Bacteria</taxon>
        <taxon>Pseudomonadati</taxon>
        <taxon>Pseudomonadota</taxon>
        <taxon>Alphaproteobacteria</taxon>
        <taxon>Hyphomicrobiales</taxon>
        <taxon>Brucellaceae</taxon>
        <taxon>Brucella/Ochrobactrum group</taxon>
        <taxon>Brucella</taxon>
    </lineage>
</organism>
<dbReference type="GO" id="GO:0009007">
    <property type="term" value="F:site-specific DNA-methyltransferase (adenine-specific) activity"/>
    <property type="evidence" value="ECO:0007669"/>
    <property type="project" value="InterPro"/>
</dbReference>
<evidence type="ECO:0000313" key="1">
    <source>
        <dbReference type="EMBL" id="MBB5700625.1"/>
    </source>
</evidence>
<comment type="caution">
    <text evidence="1">The sequence shown here is derived from an EMBL/GenBank/DDBJ whole genome shotgun (WGS) entry which is preliminary data.</text>
</comment>
<name>A0A7W9AU44_9HYPH</name>
<evidence type="ECO:0000313" key="2">
    <source>
        <dbReference type="Proteomes" id="UP000555546"/>
    </source>
</evidence>
<dbReference type="EMBL" id="JACIJG010000002">
    <property type="protein sequence ID" value="MBB5700625.1"/>
    <property type="molecule type" value="Genomic_DNA"/>
</dbReference>
<dbReference type="RefSeq" id="WP_183647530.1">
    <property type="nucleotide sequence ID" value="NZ_JACIJG010000002.1"/>
</dbReference>
<dbReference type="InterPro" id="IPR008593">
    <property type="entry name" value="Dam_MeTrfase"/>
</dbReference>
<dbReference type="GO" id="GO:0003677">
    <property type="term" value="F:DNA binding"/>
    <property type="evidence" value="ECO:0007669"/>
    <property type="project" value="InterPro"/>
</dbReference>
<protein>
    <submittedName>
        <fullName evidence="1">Phage N-6-adenine-methyltransferase</fullName>
    </submittedName>
</protein>
<reference evidence="1 2" key="1">
    <citation type="submission" date="2020-08" db="EMBL/GenBank/DDBJ databases">
        <title>Genomic Encyclopedia of Type Strains, Phase IV (KMG-IV): sequencing the most valuable type-strain genomes for metagenomic binning, comparative biology and taxonomic classification.</title>
        <authorList>
            <person name="Goeker M."/>
        </authorList>
    </citation>
    <scope>NUCLEOTIDE SEQUENCE [LARGE SCALE GENOMIC DNA]</scope>
    <source>
        <strain evidence="1 2">DSM 26944</strain>
    </source>
</reference>
<keyword evidence="2" id="KW-1185">Reference proteome</keyword>
<proteinExistence type="predicted"/>
<dbReference type="Proteomes" id="UP000555546">
    <property type="component" value="Unassembled WGS sequence"/>
</dbReference>
<keyword evidence="1" id="KW-0808">Transferase</keyword>
<dbReference type="GO" id="GO:0032259">
    <property type="term" value="P:methylation"/>
    <property type="evidence" value="ECO:0007669"/>
    <property type="project" value="UniProtKB-KW"/>
</dbReference>
<dbReference type="GO" id="GO:0009307">
    <property type="term" value="P:DNA restriction-modification system"/>
    <property type="evidence" value="ECO:0007669"/>
    <property type="project" value="InterPro"/>
</dbReference>
<accession>A0A7W9AU44</accession>
<gene>
    <name evidence="1" type="ORF">FHS76_000468</name>
</gene>